<evidence type="ECO:0000259" key="7">
    <source>
        <dbReference type="PROSITE" id="PS50850"/>
    </source>
</evidence>
<feature type="transmembrane region" description="Helical" evidence="6">
    <location>
        <begin position="77"/>
        <end position="98"/>
    </location>
</feature>
<dbReference type="InterPro" id="IPR011701">
    <property type="entry name" value="MFS"/>
</dbReference>
<keyword evidence="3 6" id="KW-0812">Transmembrane</keyword>
<reference evidence="8" key="2">
    <citation type="journal article" date="2023" name="IMA Fungus">
        <title>Comparative genomic study of the Penicillium genus elucidates a diverse pangenome and 15 lateral gene transfer events.</title>
        <authorList>
            <person name="Petersen C."/>
            <person name="Sorensen T."/>
            <person name="Nielsen M.R."/>
            <person name="Sondergaard T.E."/>
            <person name="Sorensen J.L."/>
            <person name="Fitzpatrick D.A."/>
            <person name="Frisvad J.C."/>
            <person name="Nielsen K.L."/>
        </authorList>
    </citation>
    <scope>NUCLEOTIDE SEQUENCE</scope>
    <source>
        <strain evidence="8">IBT 30069</strain>
    </source>
</reference>
<dbReference type="EMBL" id="JAPQKH010000003">
    <property type="protein sequence ID" value="KAJ5107963.1"/>
    <property type="molecule type" value="Genomic_DNA"/>
</dbReference>
<feature type="transmembrane region" description="Helical" evidence="6">
    <location>
        <begin position="273"/>
        <end position="292"/>
    </location>
</feature>
<dbReference type="PANTHER" id="PTHR23502:SF52">
    <property type="entry name" value="MULTIDRUG TRANSPORTER, PUTATIVE (AFU_ORTHOLOGUE AFUA_2G17730)-RELATED"/>
    <property type="match status" value="1"/>
</dbReference>
<feature type="transmembrane region" description="Helical" evidence="6">
    <location>
        <begin position="35"/>
        <end position="57"/>
    </location>
</feature>
<dbReference type="InterPro" id="IPR036259">
    <property type="entry name" value="MFS_trans_sf"/>
</dbReference>
<feature type="transmembrane region" description="Helical" evidence="6">
    <location>
        <begin position="380"/>
        <end position="403"/>
    </location>
</feature>
<comment type="similarity">
    <text evidence="2">Belongs to the major facilitator superfamily.</text>
</comment>
<name>A0A9W9FWX7_9EURO</name>
<dbReference type="AlphaFoldDB" id="A0A9W9FWX7"/>
<feature type="transmembrane region" description="Helical" evidence="6">
    <location>
        <begin position="105"/>
        <end position="123"/>
    </location>
</feature>
<gene>
    <name evidence="8" type="ORF">N7456_004638</name>
</gene>
<comment type="subcellular location">
    <subcellularLocation>
        <location evidence="1">Cell membrane</location>
        <topology evidence="1">Multi-pass membrane protein</topology>
    </subcellularLocation>
</comment>
<organism evidence="8 9">
    <name type="scientific">Penicillium angulare</name>
    <dbReference type="NCBI Taxonomy" id="116970"/>
    <lineage>
        <taxon>Eukaryota</taxon>
        <taxon>Fungi</taxon>
        <taxon>Dikarya</taxon>
        <taxon>Ascomycota</taxon>
        <taxon>Pezizomycotina</taxon>
        <taxon>Eurotiomycetes</taxon>
        <taxon>Eurotiomycetidae</taxon>
        <taxon>Eurotiales</taxon>
        <taxon>Aspergillaceae</taxon>
        <taxon>Penicillium</taxon>
    </lineage>
</organism>
<evidence type="ECO:0000256" key="4">
    <source>
        <dbReference type="ARBA" id="ARBA00022989"/>
    </source>
</evidence>
<feature type="domain" description="Major facilitator superfamily (MFS) profile" evidence="7">
    <location>
        <begin position="37"/>
        <end position="476"/>
    </location>
</feature>
<dbReference type="Proteomes" id="UP001149165">
    <property type="component" value="Unassembled WGS sequence"/>
</dbReference>
<reference evidence="8" key="1">
    <citation type="submission" date="2022-11" db="EMBL/GenBank/DDBJ databases">
        <authorList>
            <person name="Petersen C."/>
        </authorList>
    </citation>
    <scope>NUCLEOTIDE SEQUENCE</scope>
    <source>
        <strain evidence="8">IBT 30069</strain>
    </source>
</reference>
<feature type="transmembrane region" description="Helical" evidence="6">
    <location>
        <begin position="312"/>
        <end position="335"/>
    </location>
</feature>
<dbReference type="GO" id="GO:0022857">
    <property type="term" value="F:transmembrane transporter activity"/>
    <property type="evidence" value="ECO:0007669"/>
    <property type="project" value="InterPro"/>
</dbReference>
<evidence type="ECO:0000256" key="3">
    <source>
        <dbReference type="ARBA" id="ARBA00022692"/>
    </source>
</evidence>
<keyword evidence="4 6" id="KW-1133">Transmembrane helix</keyword>
<evidence type="ECO:0000256" key="6">
    <source>
        <dbReference type="SAM" id="Phobius"/>
    </source>
</evidence>
<proteinExistence type="inferred from homology"/>
<protein>
    <recommendedName>
        <fullName evidence="7">Major facilitator superfamily (MFS) profile domain-containing protein</fullName>
    </recommendedName>
</protein>
<feature type="transmembrane region" description="Helical" evidence="6">
    <location>
        <begin position="449"/>
        <end position="472"/>
    </location>
</feature>
<keyword evidence="5 6" id="KW-0472">Membrane</keyword>
<feature type="transmembrane region" description="Helical" evidence="6">
    <location>
        <begin position="135"/>
        <end position="156"/>
    </location>
</feature>
<feature type="transmembrane region" description="Helical" evidence="6">
    <location>
        <begin position="195"/>
        <end position="214"/>
    </location>
</feature>
<dbReference type="InterPro" id="IPR020846">
    <property type="entry name" value="MFS_dom"/>
</dbReference>
<dbReference type="FunFam" id="1.20.1250.20:FF:000082">
    <property type="entry name" value="MFS multidrug transporter, putative"/>
    <property type="match status" value="1"/>
</dbReference>
<dbReference type="Gene3D" id="1.20.1250.20">
    <property type="entry name" value="MFS general substrate transporter like domains"/>
    <property type="match status" value="1"/>
</dbReference>
<feature type="transmembrane region" description="Helical" evidence="6">
    <location>
        <begin position="168"/>
        <end position="189"/>
    </location>
</feature>
<dbReference type="GO" id="GO:0005886">
    <property type="term" value="C:plasma membrane"/>
    <property type="evidence" value="ECO:0007669"/>
    <property type="project" value="UniProtKB-SubCell"/>
</dbReference>
<dbReference type="Pfam" id="PF07690">
    <property type="entry name" value="MFS_1"/>
    <property type="match status" value="1"/>
</dbReference>
<dbReference type="SUPFAM" id="SSF103473">
    <property type="entry name" value="MFS general substrate transporter"/>
    <property type="match status" value="1"/>
</dbReference>
<evidence type="ECO:0000313" key="9">
    <source>
        <dbReference type="Proteomes" id="UP001149165"/>
    </source>
</evidence>
<evidence type="ECO:0000256" key="1">
    <source>
        <dbReference type="ARBA" id="ARBA00004651"/>
    </source>
</evidence>
<comment type="caution">
    <text evidence="8">The sequence shown here is derived from an EMBL/GenBank/DDBJ whole genome shotgun (WGS) entry which is preliminary data.</text>
</comment>
<evidence type="ECO:0000256" key="2">
    <source>
        <dbReference type="ARBA" id="ARBA00008335"/>
    </source>
</evidence>
<accession>A0A9W9FWX7</accession>
<keyword evidence="9" id="KW-1185">Reference proteome</keyword>
<sequence length="495" mass="54952">MTQQNNAEVTNCILVLWDGPNDPANPYNWSLRRKWTLTIMSAVITFLTMMNGTIITVAHEAMAQEFNISDSSFPNSYWPVTSWTIGGGIFALFFLPLMEDFGVRLPFLGSYTAFICFVIPQALARNFRTLIATRFFAGGFVAIVANTCVALVGNIWEDERSRTIPVSLYIISYLSGSSMGPVVGASIYQFLSWRWIGYMQLIWFGTLLPVYALYFPECRGTTILNQRAKSLRRDGENAYTKYELQHMEQKQSFISIILRSATRPIVLVCQEPVAFISTVWSAFTIGVLYLFTQSVEEVFSSLYGWTPCQAGYVQAAIIIGELFGWAFTLLSAKIYFASASKNTEAPGTPIPEARLYLALLGGTVGISGGMFVYAWKSYAFVHWVAPAIGLAMVGCGSIIVVTGISDYAVDSYSKYTGTIIAIIAMGENTFAGVLPLATMSMYTNLGFQWASTTLAFIALAFSLVPIFVFIWGREIRNRSPFMRESMMDKRASVSV</sequence>
<dbReference type="PANTHER" id="PTHR23502">
    <property type="entry name" value="MAJOR FACILITATOR SUPERFAMILY"/>
    <property type="match status" value="1"/>
</dbReference>
<dbReference type="OrthoDB" id="5403280at2759"/>
<feature type="transmembrane region" description="Helical" evidence="6">
    <location>
        <begin position="415"/>
        <end position="437"/>
    </location>
</feature>
<evidence type="ECO:0000313" key="8">
    <source>
        <dbReference type="EMBL" id="KAJ5107963.1"/>
    </source>
</evidence>
<feature type="transmembrane region" description="Helical" evidence="6">
    <location>
        <begin position="355"/>
        <end position="374"/>
    </location>
</feature>
<evidence type="ECO:0000256" key="5">
    <source>
        <dbReference type="ARBA" id="ARBA00023136"/>
    </source>
</evidence>
<dbReference type="PROSITE" id="PS50850">
    <property type="entry name" value="MFS"/>
    <property type="match status" value="1"/>
</dbReference>